<dbReference type="InterPro" id="IPR006015">
    <property type="entry name" value="Universal_stress_UspA"/>
</dbReference>
<evidence type="ECO:0000313" key="4">
    <source>
        <dbReference type="Proteomes" id="UP000181790"/>
    </source>
</evidence>
<evidence type="ECO:0000259" key="2">
    <source>
        <dbReference type="Pfam" id="PF00582"/>
    </source>
</evidence>
<dbReference type="SUPFAM" id="SSF52402">
    <property type="entry name" value="Adenine nucleotide alpha hydrolases-like"/>
    <property type="match status" value="2"/>
</dbReference>
<sequence length="288" mass="32093">MKRILLASDFSDASEHAFRYALNILGYVPCDCTLLHAFPIQLETAHTPFYEADIVQQRSLEMLSTLGRQLKAERNYRWHRFAPQTYPGNSLSAIQHASGQEKYDWIIVGASGRGLNPWLGSTSSNLLREARTNLMVVPATAIIRPLQHIVIATDYESITSPDVFEPIRLLAANNQAHLTLLCVLKPGEKVAPPSPEAQFRLRAFFGEVSLVTEFVENESAAEGIETFLNDNPTADLLVTVPRHRSWADAILGRSVTRQIVHHITIPLIALYDPTLTATETRQQAVEVA</sequence>
<dbReference type="Proteomes" id="UP000181790">
    <property type="component" value="Unassembled WGS sequence"/>
</dbReference>
<keyword evidence="4" id="KW-1185">Reference proteome</keyword>
<evidence type="ECO:0000313" key="3">
    <source>
        <dbReference type="EMBL" id="OIN56354.1"/>
    </source>
</evidence>
<reference evidence="3 4" key="1">
    <citation type="submission" date="2016-10" db="EMBL/GenBank/DDBJ databases">
        <title>Arsenicibacter rosenii gen. nov., sp. nov., an efficient arsenic-methylating bacterium isolated from an arsenic-contaminated paddy soil.</title>
        <authorList>
            <person name="Huang K."/>
        </authorList>
    </citation>
    <scope>NUCLEOTIDE SEQUENCE [LARGE SCALE GENOMIC DNA]</scope>
    <source>
        <strain evidence="3 4">SM-1</strain>
    </source>
</reference>
<gene>
    <name evidence="3" type="ORF">BLX24_25335</name>
</gene>
<dbReference type="PANTHER" id="PTHR46268:SF6">
    <property type="entry name" value="UNIVERSAL STRESS PROTEIN UP12"/>
    <property type="match status" value="1"/>
</dbReference>
<dbReference type="OrthoDB" id="1522603at2"/>
<dbReference type="InterPro" id="IPR006016">
    <property type="entry name" value="UspA"/>
</dbReference>
<dbReference type="Pfam" id="PF00582">
    <property type="entry name" value="Usp"/>
    <property type="match status" value="2"/>
</dbReference>
<dbReference type="AlphaFoldDB" id="A0A1S2VCB0"/>
<dbReference type="RefSeq" id="WP_071506026.1">
    <property type="nucleotide sequence ID" value="NZ_MORL01000024.1"/>
</dbReference>
<feature type="domain" description="UspA" evidence="2">
    <location>
        <begin position="1"/>
        <end position="138"/>
    </location>
</feature>
<comment type="caution">
    <text evidence="3">The sequence shown here is derived from an EMBL/GenBank/DDBJ whole genome shotgun (WGS) entry which is preliminary data.</text>
</comment>
<evidence type="ECO:0000256" key="1">
    <source>
        <dbReference type="ARBA" id="ARBA00008791"/>
    </source>
</evidence>
<dbReference type="CDD" id="cd00293">
    <property type="entry name" value="USP-like"/>
    <property type="match status" value="1"/>
</dbReference>
<organism evidence="3 4">
    <name type="scientific">Arsenicibacter rosenii</name>
    <dbReference type="NCBI Taxonomy" id="1750698"/>
    <lineage>
        <taxon>Bacteria</taxon>
        <taxon>Pseudomonadati</taxon>
        <taxon>Bacteroidota</taxon>
        <taxon>Cytophagia</taxon>
        <taxon>Cytophagales</taxon>
        <taxon>Spirosomataceae</taxon>
        <taxon>Arsenicibacter</taxon>
    </lineage>
</organism>
<dbReference type="PANTHER" id="PTHR46268">
    <property type="entry name" value="STRESS RESPONSE PROTEIN NHAX"/>
    <property type="match status" value="1"/>
</dbReference>
<comment type="similarity">
    <text evidence="1">Belongs to the universal stress protein A family.</text>
</comment>
<dbReference type="EMBL" id="MORL01000024">
    <property type="protein sequence ID" value="OIN56354.1"/>
    <property type="molecule type" value="Genomic_DNA"/>
</dbReference>
<name>A0A1S2VCB0_9BACT</name>
<feature type="domain" description="UspA" evidence="2">
    <location>
        <begin position="147"/>
        <end position="268"/>
    </location>
</feature>
<accession>A0A1S2VCB0</accession>
<protein>
    <recommendedName>
        <fullName evidence="2">UspA domain-containing protein</fullName>
    </recommendedName>
</protein>
<dbReference type="Gene3D" id="3.40.50.12370">
    <property type="match status" value="1"/>
</dbReference>
<proteinExistence type="inferred from homology"/>
<dbReference type="PRINTS" id="PR01438">
    <property type="entry name" value="UNVRSLSTRESS"/>
</dbReference>